<dbReference type="AlphaFoldDB" id="A0A8J4TB17"/>
<accession>A0A8J4TB17</accession>
<evidence type="ECO:0000313" key="3">
    <source>
        <dbReference type="Proteomes" id="UP000748531"/>
    </source>
</evidence>
<keyword evidence="3" id="KW-1185">Reference proteome</keyword>
<dbReference type="OrthoDB" id="78858at2759"/>
<reference evidence="2" key="1">
    <citation type="submission" date="2019-05" db="EMBL/GenBank/DDBJ databases">
        <title>Annotation for the trematode Paragonimus heterotremus.</title>
        <authorList>
            <person name="Choi Y.-J."/>
        </authorList>
    </citation>
    <scope>NUCLEOTIDE SEQUENCE</scope>
    <source>
        <strain evidence="2">LC</strain>
    </source>
</reference>
<protein>
    <submittedName>
        <fullName evidence="2">Uncharacterized protein</fullName>
    </submittedName>
</protein>
<feature type="region of interest" description="Disordered" evidence="1">
    <location>
        <begin position="41"/>
        <end position="69"/>
    </location>
</feature>
<gene>
    <name evidence="2" type="ORF">PHET_09028</name>
</gene>
<organism evidence="2 3">
    <name type="scientific">Paragonimus heterotremus</name>
    <dbReference type="NCBI Taxonomy" id="100268"/>
    <lineage>
        <taxon>Eukaryota</taxon>
        <taxon>Metazoa</taxon>
        <taxon>Spiralia</taxon>
        <taxon>Lophotrochozoa</taxon>
        <taxon>Platyhelminthes</taxon>
        <taxon>Trematoda</taxon>
        <taxon>Digenea</taxon>
        <taxon>Plagiorchiida</taxon>
        <taxon>Troglotremata</taxon>
        <taxon>Troglotrematidae</taxon>
        <taxon>Paragonimus</taxon>
    </lineage>
</organism>
<proteinExistence type="predicted"/>
<comment type="caution">
    <text evidence="2">The sequence shown here is derived from an EMBL/GenBank/DDBJ whole genome shotgun (WGS) entry which is preliminary data.</text>
</comment>
<dbReference type="Proteomes" id="UP000748531">
    <property type="component" value="Unassembled WGS sequence"/>
</dbReference>
<feature type="compositionally biased region" description="Polar residues" evidence="1">
    <location>
        <begin position="41"/>
        <end position="53"/>
    </location>
</feature>
<name>A0A8J4TB17_9TREM</name>
<evidence type="ECO:0000313" key="2">
    <source>
        <dbReference type="EMBL" id="KAF5397784.1"/>
    </source>
</evidence>
<sequence length="190" mass="19713">MEKLESENRILQDKLESLGTLLSGSSSNQSLASATNVITSGNGSMLGNPNKLINSGPVVANSRPTRNGPGKLRGSLRGHNHLHTVNCIGSAQISNKPVTSTSGQAHLSFSAVTGSRSHHLNLCLSTCTEPTLPKTNTADPCRDVAPPQNPMDVGILDHSAGECISPRRVSGPMGQLTGGTVASSVTLRVD</sequence>
<dbReference type="EMBL" id="LUCH01005779">
    <property type="protein sequence ID" value="KAF5397784.1"/>
    <property type="molecule type" value="Genomic_DNA"/>
</dbReference>
<evidence type="ECO:0000256" key="1">
    <source>
        <dbReference type="SAM" id="MobiDB-lite"/>
    </source>
</evidence>